<comment type="similarity">
    <text evidence="3">Belongs to the iron/ascorbate-dependent oxidoreductase family.</text>
</comment>
<dbReference type="Proteomes" id="UP001299970">
    <property type="component" value="Unassembled WGS sequence"/>
</dbReference>
<dbReference type="InterPro" id="IPR044861">
    <property type="entry name" value="IPNS-like_FE2OG_OXY"/>
</dbReference>
<name>A0ABS9TRL9_9PSEU</name>
<keyword evidence="2" id="KW-0045">Antibiotic biosynthesis</keyword>
<evidence type="ECO:0000256" key="3">
    <source>
        <dbReference type="RuleBase" id="RU003682"/>
    </source>
</evidence>
<dbReference type="InterPro" id="IPR027443">
    <property type="entry name" value="IPNS-like_sf"/>
</dbReference>
<dbReference type="Pfam" id="PF03171">
    <property type="entry name" value="2OG-FeII_Oxy"/>
    <property type="match status" value="1"/>
</dbReference>
<proteinExistence type="inferred from homology"/>
<dbReference type="PROSITE" id="PS51471">
    <property type="entry name" value="FE2OG_OXY"/>
    <property type="match status" value="1"/>
</dbReference>
<dbReference type="InterPro" id="IPR050231">
    <property type="entry name" value="Iron_ascorbate_oxido_reductase"/>
</dbReference>
<keyword evidence="3" id="KW-0408">Iron</keyword>
<evidence type="ECO:0000256" key="2">
    <source>
        <dbReference type="ARBA" id="ARBA00023194"/>
    </source>
</evidence>
<protein>
    <submittedName>
        <fullName evidence="5">Isopenicillin N synthase family oxygenase</fullName>
    </submittedName>
</protein>
<sequence length="323" mass="35288">MTRLPIPLIDLARWRGGDPDERAALAAELDHALQESGFLLLAGHGIGADVRECIRTAARRFFVLPSAQKAAYATAVGGRGWVGPGREVNSFPDETADAERPDLKESYTLGRDLRTGVAELDRVWFAENVWPAEVPELAALCTGYADAVRRVYGELLQLSATALDLDADFFVRRTLCSPHTFNINRYPPLSETGAPAEGQYRIGPHTDWGMITILDRQVGYGGLEVQAPDGTWVSAPHVPDAFTVNIGDLMARWTGNRWRSTRHRVLPPSPDAPHEELISLIMFLEADVDTVVTPLPAPIGRRGYPPVTAGDYLLERAAAATVS</sequence>
<accession>A0ABS9TRL9</accession>
<dbReference type="PRINTS" id="PR00682">
    <property type="entry name" value="IPNSYNTHASE"/>
</dbReference>
<comment type="caution">
    <text evidence="5">The sequence shown here is derived from an EMBL/GenBank/DDBJ whole genome shotgun (WGS) entry which is preliminary data.</text>
</comment>
<dbReference type="RefSeq" id="WP_241042006.1">
    <property type="nucleotide sequence ID" value="NZ_BAAAJF010000041.1"/>
</dbReference>
<keyword evidence="6" id="KW-1185">Reference proteome</keyword>
<keyword evidence="3" id="KW-0560">Oxidoreductase</keyword>
<dbReference type="Pfam" id="PF14226">
    <property type="entry name" value="DIOX_N"/>
    <property type="match status" value="1"/>
</dbReference>
<dbReference type="InterPro" id="IPR026992">
    <property type="entry name" value="DIOX_N"/>
</dbReference>
<feature type="domain" description="Fe2OG dioxygenase" evidence="4">
    <location>
        <begin position="176"/>
        <end position="286"/>
    </location>
</feature>
<dbReference type="Gene3D" id="2.60.120.330">
    <property type="entry name" value="B-lactam Antibiotic, Isopenicillin N Synthase, Chain"/>
    <property type="match status" value="1"/>
</dbReference>
<dbReference type="EMBL" id="JAKXMK010000040">
    <property type="protein sequence ID" value="MCH6171204.1"/>
    <property type="molecule type" value="Genomic_DNA"/>
</dbReference>
<gene>
    <name evidence="5" type="ORF">MMF94_36355</name>
</gene>
<keyword evidence="3" id="KW-0479">Metal-binding</keyword>
<reference evidence="5 6" key="1">
    <citation type="submission" date="2022-03" db="EMBL/GenBank/DDBJ databases">
        <title>Pseudonocardia alaer sp. nov., a novel actinomycete isolated from reed forest soil.</title>
        <authorList>
            <person name="Wang L."/>
        </authorList>
    </citation>
    <scope>NUCLEOTIDE SEQUENCE [LARGE SCALE GENOMIC DNA]</scope>
    <source>
        <strain evidence="5 6">Y-16303</strain>
    </source>
</reference>
<dbReference type="PANTHER" id="PTHR47990">
    <property type="entry name" value="2-OXOGLUTARATE (2OG) AND FE(II)-DEPENDENT OXYGENASE SUPERFAMILY PROTEIN-RELATED"/>
    <property type="match status" value="1"/>
</dbReference>
<evidence type="ECO:0000259" key="4">
    <source>
        <dbReference type="PROSITE" id="PS51471"/>
    </source>
</evidence>
<comment type="pathway">
    <text evidence="1">Antibiotic biosynthesis.</text>
</comment>
<evidence type="ECO:0000313" key="6">
    <source>
        <dbReference type="Proteomes" id="UP001299970"/>
    </source>
</evidence>
<organism evidence="5 6">
    <name type="scientific">Pseudonocardia alaniniphila</name>
    <dbReference type="NCBI Taxonomy" id="75291"/>
    <lineage>
        <taxon>Bacteria</taxon>
        <taxon>Bacillati</taxon>
        <taxon>Actinomycetota</taxon>
        <taxon>Actinomycetes</taxon>
        <taxon>Pseudonocardiales</taxon>
        <taxon>Pseudonocardiaceae</taxon>
        <taxon>Pseudonocardia</taxon>
    </lineage>
</organism>
<evidence type="ECO:0000313" key="5">
    <source>
        <dbReference type="EMBL" id="MCH6171204.1"/>
    </source>
</evidence>
<dbReference type="InterPro" id="IPR005123">
    <property type="entry name" value="Oxoglu/Fe-dep_dioxygenase_dom"/>
</dbReference>
<dbReference type="SUPFAM" id="SSF51197">
    <property type="entry name" value="Clavaminate synthase-like"/>
    <property type="match status" value="1"/>
</dbReference>
<evidence type="ECO:0000256" key="1">
    <source>
        <dbReference type="ARBA" id="ARBA00004792"/>
    </source>
</evidence>